<evidence type="ECO:0000256" key="6">
    <source>
        <dbReference type="ARBA" id="ARBA00023136"/>
    </source>
</evidence>
<dbReference type="InterPro" id="IPR003423">
    <property type="entry name" value="OMP_efflux"/>
</dbReference>
<evidence type="ECO:0000256" key="4">
    <source>
        <dbReference type="ARBA" id="ARBA00022452"/>
    </source>
</evidence>
<gene>
    <name evidence="9" type="ORF">CHRY9293_01992</name>
</gene>
<dbReference type="RefSeq" id="WP_162032797.1">
    <property type="nucleotide sequence ID" value="NZ_CACVBR010000015.1"/>
</dbReference>
<dbReference type="InterPro" id="IPR051906">
    <property type="entry name" value="TolC-like"/>
</dbReference>
<keyword evidence="6" id="KW-0472">Membrane</keyword>
<dbReference type="GO" id="GO:1990281">
    <property type="term" value="C:efflux pump complex"/>
    <property type="evidence" value="ECO:0007669"/>
    <property type="project" value="TreeGrafter"/>
</dbReference>
<keyword evidence="3" id="KW-0813">Transport</keyword>
<evidence type="ECO:0000256" key="1">
    <source>
        <dbReference type="ARBA" id="ARBA00004442"/>
    </source>
</evidence>
<evidence type="ECO:0000313" key="10">
    <source>
        <dbReference type="Proteomes" id="UP000445144"/>
    </source>
</evidence>
<dbReference type="Proteomes" id="UP000445144">
    <property type="component" value="Unassembled WGS sequence"/>
</dbReference>
<dbReference type="SUPFAM" id="SSF56954">
    <property type="entry name" value="Outer membrane efflux proteins (OEP)"/>
    <property type="match status" value="1"/>
</dbReference>
<keyword evidence="10" id="KW-1185">Reference proteome</keyword>
<dbReference type="AlphaFoldDB" id="A0A6N4X8K7"/>
<keyword evidence="5" id="KW-0812">Transmembrane</keyword>
<evidence type="ECO:0008006" key="11">
    <source>
        <dbReference type="Google" id="ProtNLM"/>
    </source>
</evidence>
<evidence type="ECO:0000256" key="3">
    <source>
        <dbReference type="ARBA" id="ARBA00022448"/>
    </source>
</evidence>
<dbReference type="PANTHER" id="PTHR30026">
    <property type="entry name" value="OUTER MEMBRANE PROTEIN TOLC"/>
    <property type="match status" value="1"/>
</dbReference>
<keyword evidence="4" id="KW-1134">Transmembrane beta strand</keyword>
<evidence type="ECO:0000256" key="2">
    <source>
        <dbReference type="ARBA" id="ARBA00007613"/>
    </source>
</evidence>
<evidence type="ECO:0000313" key="9">
    <source>
        <dbReference type="EMBL" id="CAA7195836.1"/>
    </source>
</evidence>
<protein>
    <recommendedName>
        <fullName evidence="11">Outer membrane protein TolC</fullName>
    </recommendedName>
</protein>
<evidence type="ECO:0000256" key="8">
    <source>
        <dbReference type="SAM" id="Coils"/>
    </source>
</evidence>
<name>A0A6N4X8K7_9FLAO</name>
<dbReference type="PANTHER" id="PTHR30026:SF20">
    <property type="entry name" value="OUTER MEMBRANE PROTEIN TOLC"/>
    <property type="match status" value="1"/>
</dbReference>
<keyword evidence="7" id="KW-0998">Cell outer membrane</keyword>
<comment type="similarity">
    <text evidence="2">Belongs to the outer membrane factor (OMF) (TC 1.B.17) family.</text>
</comment>
<dbReference type="GO" id="GO:0015288">
    <property type="term" value="F:porin activity"/>
    <property type="evidence" value="ECO:0007669"/>
    <property type="project" value="TreeGrafter"/>
</dbReference>
<dbReference type="GO" id="GO:0015562">
    <property type="term" value="F:efflux transmembrane transporter activity"/>
    <property type="evidence" value="ECO:0007669"/>
    <property type="project" value="InterPro"/>
</dbReference>
<dbReference type="GO" id="GO:0009279">
    <property type="term" value="C:cell outer membrane"/>
    <property type="evidence" value="ECO:0007669"/>
    <property type="project" value="UniProtKB-SubCell"/>
</dbReference>
<dbReference type="EMBL" id="CACVBR010000015">
    <property type="protein sequence ID" value="CAA7195836.1"/>
    <property type="molecule type" value="Genomic_DNA"/>
</dbReference>
<accession>A0A6N4X8K7</accession>
<sequence length="437" mass="48388">MKRINNSVFVLPLLIGIIHINAQEKKTITLDEAVQLGIQNSKNLKIDAAKIEEATADLLEAKNRQLPEFKISGSYMYLPIEPTIDIKLPGVSTAGGPKVHQVLYGSANLSVPIYSGGRIKYGIQSAKYLVEASKLSTENDKVAIAYNVAEAYNNLFKANQSIKVLEENLSASQKRDETFLKMENNGIIARNDRLKANLQTSNIELQLLEAKNNYNIANINMDLLLGLPENTEIEVDQNYIEEGEDAKPVEFYVNEAKDNRKDLQALAQQRKAAELGTKSAKAENYPSIAFTGGYVAADIPKFLTIYNAVNVGVGVQYNLSNLWKKNSSLQKSQAVEKQLEATNELLDDTIKLQVNKEYQNTDYSKKRIAVFEKSAEQANENYRITKNKFDNGLATMTELLDADAAQISANVGVINAKADAALAYRKLLQTTGTLTIK</sequence>
<dbReference type="Pfam" id="PF02321">
    <property type="entry name" value="OEP"/>
    <property type="match status" value="2"/>
</dbReference>
<keyword evidence="8" id="KW-0175">Coiled coil</keyword>
<proteinExistence type="inferred from homology"/>
<dbReference type="Gene3D" id="1.20.1600.10">
    <property type="entry name" value="Outer membrane efflux proteins (OEP)"/>
    <property type="match status" value="1"/>
</dbReference>
<reference evidence="9 10" key="1">
    <citation type="submission" date="2020-01" db="EMBL/GenBank/DDBJ databases">
        <authorList>
            <person name="Rodrigo-Torres L."/>
            <person name="Arahal R. D."/>
            <person name="Lucena T."/>
        </authorList>
    </citation>
    <scope>NUCLEOTIDE SEQUENCE [LARGE SCALE GENOMIC DNA]</scope>
    <source>
        <strain evidence="9 10">CECT 9293</strain>
    </source>
</reference>
<evidence type="ECO:0000256" key="5">
    <source>
        <dbReference type="ARBA" id="ARBA00022692"/>
    </source>
</evidence>
<evidence type="ECO:0000256" key="7">
    <source>
        <dbReference type="ARBA" id="ARBA00023237"/>
    </source>
</evidence>
<feature type="coiled-coil region" evidence="8">
    <location>
        <begin position="148"/>
        <end position="211"/>
    </location>
</feature>
<comment type="subcellular location">
    <subcellularLocation>
        <location evidence="1">Cell outer membrane</location>
    </subcellularLocation>
</comment>
<organism evidence="9 10">
    <name type="scientific">Chryseobacterium potabilaquae</name>
    <dbReference type="NCBI Taxonomy" id="2675057"/>
    <lineage>
        <taxon>Bacteria</taxon>
        <taxon>Pseudomonadati</taxon>
        <taxon>Bacteroidota</taxon>
        <taxon>Flavobacteriia</taxon>
        <taxon>Flavobacteriales</taxon>
        <taxon>Weeksellaceae</taxon>
        <taxon>Chryseobacterium group</taxon>
        <taxon>Chryseobacterium</taxon>
    </lineage>
</organism>